<gene>
    <name evidence="10" type="ORF">GCM10009554_17540</name>
</gene>
<keyword evidence="6 8" id="KW-1133">Transmembrane helix</keyword>
<dbReference type="CDD" id="cd17321">
    <property type="entry name" value="MFS_MMR_MDR_like"/>
    <property type="match status" value="1"/>
</dbReference>
<evidence type="ECO:0000256" key="1">
    <source>
        <dbReference type="ARBA" id="ARBA00004651"/>
    </source>
</evidence>
<sequence>MQELSRRRRLLVLAICCLSLFIVGLDSTVVNLALPSIRSELNASVSKLQWTIDAYTLVIASLLMLSGSTADRIGRRRTFQAGLVLFGLGSLACGFAPTVGLLIAFRMLQAIGGSMLNPVAMSIITNTFTDPRERAQAIGVWGGVVGLSMSVGPVVGGALVDSAGWRFIFFVNVPVVLVALLLTAFFVPESRAAVARRLDPVGQSLVILFLVGLTYGIIEGRSAGWGSPLIISCFVVVVLSMVALVLYERRREQPLLDPRFFRSAPFSGATLIAVAGFAALSGFLFLNSLYLQEVRGFTALHAGLLTLPMAAMTVIFAPVSGWLVGNRGPRLPLVVAGTMLALSGLILAQLTATTAVPLLLLGYLIFGLGFGMLNSPITNAAVSGMPRSQAGVAAAIASTSRQVGASLGVAIVGTVLTARLTGPLETGFVSAARLGWYIIACCGVLVLVFGLITSGRWARATAARVANQMESPARIA</sequence>
<keyword evidence="5 8" id="KW-0812">Transmembrane</keyword>
<dbReference type="EMBL" id="BAAAHK010000004">
    <property type="protein sequence ID" value="GAA0932816.1"/>
    <property type="molecule type" value="Genomic_DNA"/>
</dbReference>
<organism evidence="10 11">
    <name type="scientific">Kribbella koreensis</name>
    <dbReference type="NCBI Taxonomy" id="57909"/>
    <lineage>
        <taxon>Bacteria</taxon>
        <taxon>Bacillati</taxon>
        <taxon>Actinomycetota</taxon>
        <taxon>Actinomycetes</taxon>
        <taxon>Propionibacteriales</taxon>
        <taxon>Kribbellaceae</taxon>
        <taxon>Kribbella</taxon>
    </lineage>
</organism>
<reference evidence="10 11" key="1">
    <citation type="journal article" date="2019" name="Int. J. Syst. Evol. Microbiol.">
        <title>The Global Catalogue of Microorganisms (GCM) 10K type strain sequencing project: providing services to taxonomists for standard genome sequencing and annotation.</title>
        <authorList>
            <consortium name="The Broad Institute Genomics Platform"/>
            <consortium name="The Broad Institute Genome Sequencing Center for Infectious Disease"/>
            <person name="Wu L."/>
            <person name="Ma J."/>
        </authorList>
    </citation>
    <scope>NUCLEOTIDE SEQUENCE [LARGE SCALE GENOMIC DNA]</scope>
    <source>
        <strain evidence="10 11">JCM 10977</strain>
    </source>
</reference>
<dbReference type="InterPro" id="IPR036259">
    <property type="entry name" value="MFS_trans_sf"/>
</dbReference>
<protein>
    <submittedName>
        <fullName evidence="10">MFS transporter</fullName>
    </submittedName>
</protein>
<dbReference type="Gene3D" id="1.20.1720.10">
    <property type="entry name" value="Multidrug resistance protein D"/>
    <property type="match status" value="1"/>
</dbReference>
<comment type="similarity">
    <text evidence="2">Belongs to the major facilitator superfamily. EmrB family.</text>
</comment>
<name>A0ABN1PUK3_9ACTN</name>
<evidence type="ECO:0000256" key="3">
    <source>
        <dbReference type="ARBA" id="ARBA00022448"/>
    </source>
</evidence>
<evidence type="ECO:0000259" key="9">
    <source>
        <dbReference type="PROSITE" id="PS50850"/>
    </source>
</evidence>
<evidence type="ECO:0000256" key="4">
    <source>
        <dbReference type="ARBA" id="ARBA00022475"/>
    </source>
</evidence>
<feature type="transmembrane region" description="Helical" evidence="8">
    <location>
        <begin position="224"/>
        <end position="247"/>
    </location>
</feature>
<feature type="transmembrane region" description="Helical" evidence="8">
    <location>
        <begin position="268"/>
        <end position="290"/>
    </location>
</feature>
<proteinExistence type="inferred from homology"/>
<dbReference type="InterPro" id="IPR020846">
    <property type="entry name" value="MFS_dom"/>
</dbReference>
<feature type="transmembrane region" description="Helical" evidence="8">
    <location>
        <begin position="434"/>
        <end position="452"/>
    </location>
</feature>
<keyword evidence="7 8" id="KW-0472">Membrane</keyword>
<dbReference type="InterPro" id="IPR004638">
    <property type="entry name" value="EmrB-like"/>
</dbReference>
<feature type="transmembrane region" description="Helical" evidence="8">
    <location>
        <begin position="82"/>
        <end position="104"/>
    </location>
</feature>
<keyword evidence="3" id="KW-0813">Transport</keyword>
<evidence type="ECO:0000313" key="11">
    <source>
        <dbReference type="Proteomes" id="UP001500542"/>
    </source>
</evidence>
<comment type="caution">
    <text evidence="10">The sequence shown here is derived from an EMBL/GenBank/DDBJ whole genome shotgun (WGS) entry which is preliminary data.</text>
</comment>
<evidence type="ECO:0000313" key="10">
    <source>
        <dbReference type="EMBL" id="GAA0932816.1"/>
    </source>
</evidence>
<feature type="transmembrane region" description="Helical" evidence="8">
    <location>
        <begin position="48"/>
        <end position="70"/>
    </location>
</feature>
<feature type="transmembrane region" description="Helical" evidence="8">
    <location>
        <begin position="403"/>
        <end position="422"/>
    </location>
</feature>
<keyword evidence="4" id="KW-1003">Cell membrane</keyword>
<evidence type="ECO:0000256" key="6">
    <source>
        <dbReference type="ARBA" id="ARBA00022989"/>
    </source>
</evidence>
<accession>A0ABN1PUK3</accession>
<evidence type="ECO:0000256" key="8">
    <source>
        <dbReference type="SAM" id="Phobius"/>
    </source>
</evidence>
<keyword evidence="11" id="KW-1185">Reference proteome</keyword>
<evidence type="ECO:0000256" key="5">
    <source>
        <dbReference type="ARBA" id="ARBA00022692"/>
    </source>
</evidence>
<comment type="subcellular location">
    <subcellularLocation>
        <location evidence="1">Cell membrane</location>
        <topology evidence="1">Multi-pass membrane protein</topology>
    </subcellularLocation>
</comment>
<dbReference type="NCBIfam" id="TIGR00711">
    <property type="entry name" value="efflux_EmrB"/>
    <property type="match status" value="1"/>
</dbReference>
<feature type="transmembrane region" description="Helical" evidence="8">
    <location>
        <begin position="358"/>
        <end position="382"/>
    </location>
</feature>
<dbReference type="PRINTS" id="PR01036">
    <property type="entry name" value="TCRTETB"/>
</dbReference>
<dbReference type="Gene3D" id="1.20.1250.20">
    <property type="entry name" value="MFS general substrate transporter like domains"/>
    <property type="match status" value="1"/>
</dbReference>
<feature type="transmembrane region" description="Helical" evidence="8">
    <location>
        <begin position="331"/>
        <end position="352"/>
    </location>
</feature>
<dbReference type="InterPro" id="IPR011701">
    <property type="entry name" value="MFS"/>
</dbReference>
<evidence type="ECO:0000256" key="7">
    <source>
        <dbReference type="ARBA" id="ARBA00023136"/>
    </source>
</evidence>
<dbReference type="Proteomes" id="UP001500542">
    <property type="component" value="Unassembled WGS sequence"/>
</dbReference>
<dbReference type="PANTHER" id="PTHR42718">
    <property type="entry name" value="MAJOR FACILITATOR SUPERFAMILY MULTIDRUG TRANSPORTER MFSC"/>
    <property type="match status" value="1"/>
</dbReference>
<feature type="transmembrane region" description="Helical" evidence="8">
    <location>
        <begin position="110"/>
        <end position="128"/>
    </location>
</feature>
<feature type="transmembrane region" description="Helical" evidence="8">
    <location>
        <begin position="302"/>
        <end position="324"/>
    </location>
</feature>
<evidence type="ECO:0000256" key="2">
    <source>
        <dbReference type="ARBA" id="ARBA00008537"/>
    </source>
</evidence>
<feature type="domain" description="Major facilitator superfamily (MFS) profile" evidence="9">
    <location>
        <begin position="12"/>
        <end position="458"/>
    </location>
</feature>
<feature type="transmembrane region" description="Helical" evidence="8">
    <location>
        <begin position="165"/>
        <end position="188"/>
    </location>
</feature>
<dbReference type="PROSITE" id="PS50850">
    <property type="entry name" value="MFS"/>
    <property type="match status" value="1"/>
</dbReference>
<feature type="transmembrane region" description="Helical" evidence="8">
    <location>
        <begin position="200"/>
        <end position="218"/>
    </location>
</feature>
<dbReference type="PANTHER" id="PTHR42718:SF9">
    <property type="entry name" value="MAJOR FACILITATOR SUPERFAMILY MULTIDRUG TRANSPORTER MFSC"/>
    <property type="match status" value="1"/>
</dbReference>
<feature type="transmembrane region" description="Helical" evidence="8">
    <location>
        <begin position="140"/>
        <end position="159"/>
    </location>
</feature>
<dbReference type="SUPFAM" id="SSF103473">
    <property type="entry name" value="MFS general substrate transporter"/>
    <property type="match status" value="1"/>
</dbReference>
<dbReference type="RefSeq" id="WP_343966781.1">
    <property type="nucleotide sequence ID" value="NZ_BAAAHK010000004.1"/>
</dbReference>
<dbReference type="Pfam" id="PF07690">
    <property type="entry name" value="MFS_1"/>
    <property type="match status" value="1"/>
</dbReference>